<dbReference type="PROSITE" id="PS50928">
    <property type="entry name" value="ABC_TM1"/>
    <property type="match status" value="1"/>
</dbReference>
<feature type="transmembrane region" description="Helical" evidence="9">
    <location>
        <begin position="107"/>
        <end position="129"/>
    </location>
</feature>
<evidence type="ECO:0000256" key="5">
    <source>
        <dbReference type="ARBA" id="ARBA00022989"/>
    </source>
</evidence>
<comment type="function">
    <text evidence="8">Part of the ABC transporter complex CysAWTP (TC 3.A.1.6.1) involved in sulfate/thiosulfate import. Probably responsible for the translocation of the substrate across the membrane.</text>
</comment>
<keyword evidence="7 9" id="KW-0472">Membrane</keyword>
<dbReference type="NCBIfam" id="TIGR00969">
    <property type="entry name" value="3a0106s02"/>
    <property type="match status" value="1"/>
</dbReference>
<evidence type="ECO:0000256" key="2">
    <source>
        <dbReference type="ARBA" id="ARBA00011779"/>
    </source>
</evidence>
<evidence type="ECO:0000256" key="6">
    <source>
        <dbReference type="ARBA" id="ARBA00023032"/>
    </source>
</evidence>
<evidence type="ECO:0000256" key="4">
    <source>
        <dbReference type="ARBA" id="ARBA00022692"/>
    </source>
</evidence>
<protein>
    <recommendedName>
        <fullName evidence="9">Sulfate transport system permease protein CysT</fullName>
    </recommendedName>
</protein>
<proteinExistence type="inferred from homology"/>
<comment type="caution">
    <text evidence="11">The sequence shown here is derived from an EMBL/GenBank/DDBJ whole genome shotgun (WGS) entry which is preliminary data.</text>
</comment>
<comment type="subunit">
    <text evidence="2">The complex is composed of two ATP-binding proteins (CysA), two transmembrane proteins (CysT and CysW) and a solute-binding protein (CysP).</text>
</comment>
<dbReference type="CDD" id="cd06261">
    <property type="entry name" value="TM_PBP2"/>
    <property type="match status" value="1"/>
</dbReference>
<dbReference type="PANTHER" id="PTHR30406:SF8">
    <property type="entry name" value="SULFATE TRANSPORT SYSTEM PERMEASE PROTEIN CYST"/>
    <property type="match status" value="1"/>
</dbReference>
<dbReference type="EMBL" id="BMDD01000004">
    <property type="protein sequence ID" value="GGH81233.1"/>
    <property type="molecule type" value="Genomic_DNA"/>
</dbReference>
<evidence type="ECO:0000259" key="10">
    <source>
        <dbReference type="PROSITE" id="PS50928"/>
    </source>
</evidence>
<gene>
    <name evidence="11" type="ORF">GCM10007362_30720</name>
</gene>
<dbReference type="Pfam" id="PF00528">
    <property type="entry name" value="BPD_transp_1"/>
    <property type="match status" value="1"/>
</dbReference>
<name>A0ABQ1ZZ39_9BACL</name>
<dbReference type="NCBIfam" id="TIGR02139">
    <property type="entry name" value="permease_CysT"/>
    <property type="match status" value="1"/>
</dbReference>
<dbReference type="InterPro" id="IPR000515">
    <property type="entry name" value="MetI-like"/>
</dbReference>
<feature type="transmembrane region" description="Helical" evidence="9">
    <location>
        <begin position="141"/>
        <end position="165"/>
    </location>
</feature>
<organism evidence="11 12">
    <name type="scientific">Saccharibacillus endophyticus</name>
    <dbReference type="NCBI Taxonomy" id="2060666"/>
    <lineage>
        <taxon>Bacteria</taxon>
        <taxon>Bacillati</taxon>
        <taxon>Bacillota</taxon>
        <taxon>Bacilli</taxon>
        <taxon>Bacillales</taxon>
        <taxon>Paenibacillaceae</taxon>
        <taxon>Saccharibacillus</taxon>
    </lineage>
</organism>
<keyword evidence="12" id="KW-1185">Reference proteome</keyword>
<dbReference type="Gene3D" id="1.10.3720.10">
    <property type="entry name" value="MetI-like"/>
    <property type="match status" value="1"/>
</dbReference>
<keyword evidence="3 9" id="KW-0813">Transport</keyword>
<keyword evidence="5 9" id="KW-1133">Transmembrane helix</keyword>
<comment type="caution">
    <text evidence="9">Lacks conserved residue(s) required for the propagation of feature annotation.</text>
</comment>
<keyword evidence="4 9" id="KW-0812">Transmembrane</keyword>
<evidence type="ECO:0000256" key="7">
    <source>
        <dbReference type="ARBA" id="ARBA00023136"/>
    </source>
</evidence>
<dbReference type="PANTHER" id="PTHR30406">
    <property type="entry name" value="SULFATE TRANSPORT SYSTEM PERMEASE PROTEIN"/>
    <property type="match status" value="1"/>
</dbReference>
<evidence type="ECO:0000256" key="9">
    <source>
        <dbReference type="RuleBase" id="RU366001"/>
    </source>
</evidence>
<comment type="similarity">
    <text evidence="9">Belongs to the binding-protein-dependent transport system permease family. CysTW subfamily.</text>
</comment>
<dbReference type="InterPro" id="IPR035906">
    <property type="entry name" value="MetI-like_sf"/>
</dbReference>
<feature type="transmembrane region" description="Helical" evidence="9">
    <location>
        <begin position="68"/>
        <end position="95"/>
    </location>
</feature>
<accession>A0ABQ1ZZ39</accession>
<dbReference type="InterPro" id="IPR011865">
    <property type="entry name" value="CysT_permease"/>
</dbReference>
<dbReference type="RefSeq" id="WP_172245126.1">
    <property type="nucleotide sequence ID" value="NZ_BMDD01000004.1"/>
</dbReference>
<sequence length="287" mass="30999">MGQAKWVSSRHSRKKNRVIPGFGLSMGITISMLSLIVLIPLLSIFVVLSGVGPADFWKAISDPQAIAAYRVSLICALAAALVNALFGTILAWILVRYRFPGRRILDGLIELPFALPTAVAGIALTTLYSDNGWIGKLLAGIGIKVAYTPIGITIALIFIGIPFVVRAIQPVLEKLDGQYEEAATMLGASGWQTFRRVVFPEIRPALLTGFGLAFARGLGEYGSVIFIAGNIPYETQIVPLIIMSKLEQFNYGAATSIALIMIVFSFLTLFAINFIQSRLNHAAKGAE</sequence>
<evidence type="ECO:0000256" key="1">
    <source>
        <dbReference type="ARBA" id="ARBA00004141"/>
    </source>
</evidence>
<comment type="subcellular location">
    <subcellularLocation>
        <location evidence="1">Membrane</location>
        <topology evidence="1">Multi-pass membrane protein</topology>
    </subcellularLocation>
</comment>
<feature type="transmembrane region" description="Helical" evidence="9">
    <location>
        <begin position="251"/>
        <end position="275"/>
    </location>
</feature>
<evidence type="ECO:0000313" key="12">
    <source>
        <dbReference type="Proteomes" id="UP000605427"/>
    </source>
</evidence>
<dbReference type="InterPro" id="IPR005667">
    <property type="entry name" value="Sulph_transpt2"/>
</dbReference>
<comment type="function">
    <text evidence="9">Part of the ABC transporter complex (TC 3.A.1.6.1) involved in sulfate/thiosulfate import.</text>
</comment>
<feature type="domain" description="ABC transmembrane type-1" evidence="10">
    <location>
        <begin position="69"/>
        <end position="272"/>
    </location>
</feature>
<evidence type="ECO:0000313" key="11">
    <source>
        <dbReference type="EMBL" id="GGH81233.1"/>
    </source>
</evidence>
<keyword evidence="6 9" id="KW-0764">Sulfate transport</keyword>
<evidence type="ECO:0000256" key="8">
    <source>
        <dbReference type="ARBA" id="ARBA00025323"/>
    </source>
</evidence>
<feature type="transmembrane region" description="Helical" evidence="9">
    <location>
        <begin position="21"/>
        <end position="48"/>
    </location>
</feature>
<evidence type="ECO:0000256" key="3">
    <source>
        <dbReference type="ARBA" id="ARBA00022448"/>
    </source>
</evidence>
<dbReference type="SUPFAM" id="SSF161098">
    <property type="entry name" value="MetI-like"/>
    <property type="match status" value="1"/>
</dbReference>
<dbReference type="Proteomes" id="UP000605427">
    <property type="component" value="Unassembled WGS sequence"/>
</dbReference>
<reference evidence="12" key="1">
    <citation type="journal article" date="2019" name="Int. J. Syst. Evol. Microbiol.">
        <title>The Global Catalogue of Microorganisms (GCM) 10K type strain sequencing project: providing services to taxonomists for standard genome sequencing and annotation.</title>
        <authorList>
            <consortium name="The Broad Institute Genomics Platform"/>
            <consortium name="The Broad Institute Genome Sequencing Center for Infectious Disease"/>
            <person name="Wu L."/>
            <person name="Ma J."/>
        </authorList>
    </citation>
    <scope>NUCLEOTIDE SEQUENCE [LARGE SCALE GENOMIC DNA]</scope>
    <source>
        <strain evidence="12">CCM 8702</strain>
    </source>
</reference>